<accession>A0A3R5WN14</accession>
<evidence type="ECO:0000313" key="1">
    <source>
        <dbReference type="EMBL" id="RGS44373.1"/>
    </source>
</evidence>
<gene>
    <name evidence="1" type="ORF">DWX94_00865</name>
</gene>
<proteinExistence type="predicted"/>
<reference evidence="1 2" key="1">
    <citation type="submission" date="2018-08" db="EMBL/GenBank/DDBJ databases">
        <title>A genome reference for cultivated species of the human gut microbiota.</title>
        <authorList>
            <person name="Zou Y."/>
            <person name="Xue W."/>
            <person name="Luo G."/>
        </authorList>
    </citation>
    <scope>NUCLEOTIDE SEQUENCE [LARGE SCALE GENOMIC DNA]</scope>
    <source>
        <strain evidence="1 2">AF22-21</strain>
    </source>
</reference>
<organism evidence="1 2">
    <name type="scientific">Coprococcus eutactus</name>
    <dbReference type="NCBI Taxonomy" id="33043"/>
    <lineage>
        <taxon>Bacteria</taxon>
        <taxon>Bacillati</taxon>
        <taxon>Bacillota</taxon>
        <taxon>Clostridia</taxon>
        <taxon>Lachnospirales</taxon>
        <taxon>Lachnospiraceae</taxon>
        <taxon>Coprococcus</taxon>
    </lineage>
</organism>
<dbReference type="Proteomes" id="UP000283295">
    <property type="component" value="Unassembled WGS sequence"/>
</dbReference>
<sequence length="96" mass="11269">MSMESKTYENVYLAFSPDKDVEFLNDNLSKPIIGTLKINFKETHMSFTFRSTNTKEIYHDETTMASSPDEIVVDNEFVLPCEEGNWIFRFVDDRKE</sequence>
<evidence type="ECO:0000313" key="2">
    <source>
        <dbReference type="Proteomes" id="UP000283295"/>
    </source>
</evidence>
<dbReference type="EMBL" id="QRVK01000001">
    <property type="protein sequence ID" value="RGS44373.1"/>
    <property type="molecule type" value="Genomic_DNA"/>
</dbReference>
<name>A0A3R5WN14_9FIRM</name>
<dbReference type="AlphaFoldDB" id="A0A3R5WN14"/>
<protein>
    <submittedName>
        <fullName evidence="1">Uncharacterized protein</fullName>
    </submittedName>
</protein>
<comment type="caution">
    <text evidence="1">The sequence shown here is derived from an EMBL/GenBank/DDBJ whole genome shotgun (WGS) entry which is preliminary data.</text>
</comment>